<dbReference type="SUPFAM" id="SSF53649">
    <property type="entry name" value="Alkaline phosphatase-like"/>
    <property type="match status" value="1"/>
</dbReference>
<feature type="binding site" evidence="10 12">
    <location>
        <position position="123"/>
    </location>
    <ligand>
        <name>substrate</name>
    </ligand>
</feature>
<evidence type="ECO:0000259" key="14">
    <source>
        <dbReference type="Pfam" id="PF01676"/>
    </source>
</evidence>
<organism evidence="16 17">
    <name type="scientific">Sulfuriferula multivorans</name>
    <dbReference type="NCBI Taxonomy" id="1559896"/>
    <lineage>
        <taxon>Bacteria</taxon>
        <taxon>Pseudomonadati</taxon>
        <taxon>Pseudomonadota</taxon>
        <taxon>Betaproteobacteria</taxon>
        <taxon>Nitrosomonadales</taxon>
        <taxon>Sulfuricellaceae</taxon>
        <taxon>Sulfuriferula</taxon>
    </lineage>
</organism>
<dbReference type="GO" id="GO:0006096">
    <property type="term" value="P:glycolytic process"/>
    <property type="evidence" value="ECO:0007669"/>
    <property type="project" value="UniProtKB-UniRule"/>
</dbReference>
<dbReference type="Pfam" id="PF01676">
    <property type="entry name" value="Metalloenzyme"/>
    <property type="match status" value="1"/>
</dbReference>
<comment type="subunit">
    <text evidence="10">Monomer.</text>
</comment>
<keyword evidence="17" id="KW-1185">Reference proteome</keyword>
<evidence type="ECO:0000256" key="4">
    <source>
        <dbReference type="ARBA" id="ARBA00012026"/>
    </source>
</evidence>
<dbReference type="CDD" id="cd16010">
    <property type="entry name" value="iPGM"/>
    <property type="match status" value="1"/>
</dbReference>
<dbReference type="RefSeq" id="WP_124706074.1">
    <property type="nucleotide sequence ID" value="NZ_BGOW01000038.1"/>
</dbReference>
<feature type="binding site" evidence="10 13">
    <location>
        <position position="443"/>
    </location>
    <ligand>
        <name>Mn(2+)</name>
        <dbReference type="ChEBI" id="CHEBI:29035"/>
        <label>2</label>
    </ligand>
</feature>
<dbReference type="GO" id="GO:0006007">
    <property type="term" value="P:glucose catabolic process"/>
    <property type="evidence" value="ECO:0007669"/>
    <property type="project" value="InterPro"/>
</dbReference>
<protein>
    <recommendedName>
        <fullName evidence="9 10">2,3-bisphosphoglycerate-independent phosphoglycerate mutase</fullName>
        <shortName evidence="10">BPG-independent PGAM</shortName>
        <shortName evidence="10">Phosphoglyceromutase</shortName>
        <shortName evidence="10">iPGM</shortName>
        <ecNumber evidence="4 10">5.4.2.12</ecNumber>
    </recommendedName>
</protein>
<feature type="binding site" evidence="10 12">
    <location>
        <position position="191"/>
    </location>
    <ligand>
        <name>substrate</name>
    </ligand>
</feature>
<feature type="binding site" evidence="10 12">
    <location>
        <begin position="261"/>
        <end position="264"/>
    </location>
    <ligand>
        <name>substrate</name>
    </ligand>
</feature>
<name>A0A401JH64_9PROT</name>
<dbReference type="SUPFAM" id="SSF64158">
    <property type="entry name" value="2,3-Bisphosphoglycerate-independent phosphoglycerate mutase, substrate-binding domain"/>
    <property type="match status" value="1"/>
</dbReference>
<dbReference type="OrthoDB" id="9800863at2"/>
<accession>A0A401JH64</accession>
<dbReference type="Pfam" id="PF06415">
    <property type="entry name" value="iPGM_N"/>
    <property type="match status" value="1"/>
</dbReference>
<dbReference type="InterPro" id="IPR006124">
    <property type="entry name" value="Metalloenzyme"/>
</dbReference>
<evidence type="ECO:0000256" key="11">
    <source>
        <dbReference type="PIRSR" id="PIRSR001492-1"/>
    </source>
</evidence>
<evidence type="ECO:0000256" key="7">
    <source>
        <dbReference type="ARBA" id="ARBA00023211"/>
    </source>
</evidence>
<evidence type="ECO:0000256" key="9">
    <source>
        <dbReference type="ARBA" id="ARBA00071648"/>
    </source>
</evidence>
<feature type="binding site" evidence="10 13">
    <location>
        <position position="406"/>
    </location>
    <ligand>
        <name>Mn(2+)</name>
        <dbReference type="ChEBI" id="CHEBI:29035"/>
        <label>1</label>
    </ligand>
</feature>
<sequence length="513" mass="56811">MKVKPVLLIILDGFGCRHCRTDNAIAQASKPNWDQLWQTYPHTLIQASESAVGLPSGQMGNSEVGHLNIGAGRVVYQEFTRIDLSISSGSFYTNPALLAAIATAKNNVKALHILGLLSDGGVHSHELHIHAMLEMAAREGLKKVYLHVFLDGRDTPPKSAEVNLQRLQAKIEQLQVGRVASMIGRYFAMDRDRRWQRVKAAYDLITQGRAEYTAPDALSGLAQAYARGESDEFIKATAIVPPGDQPVRIEDGDAVVFMNFRSDRARQISRTFIEPDFNEFEREHQPRLGAFCTLTGYSDEFNVSVAFPPERIRNGFGEYISKIGLKQLRIAETEKYPHVTFFFNGGEETVYEGEERILIPSPDVATYDMKPEMSAYELTDKLVDAIEARKFNAIICNYANADMVGHTGNLLAAVRAIEVLDECLGRVIPAMLQAGGEIIITADHGNAEMMLDEQTAQAHTAHTTNLVPLLYVGKRRVHLAENGALEDVSPTLLKLMGLPQPSEMSGRSLIEFE</sequence>
<evidence type="ECO:0000313" key="16">
    <source>
        <dbReference type="EMBL" id="GBL47316.1"/>
    </source>
</evidence>
<dbReference type="PANTHER" id="PTHR31637:SF0">
    <property type="entry name" value="2,3-BISPHOSPHOGLYCERATE-INDEPENDENT PHOSPHOGLYCERATE MUTASE"/>
    <property type="match status" value="1"/>
</dbReference>
<comment type="caution">
    <text evidence="16">The sequence shown here is derived from an EMBL/GenBank/DDBJ whole genome shotgun (WGS) entry which is preliminary data.</text>
</comment>
<feature type="binding site" evidence="10 12">
    <location>
        <position position="185"/>
    </location>
    <ligand>
        <name>substrate</name>
    </ligand>
</feature>
<dbReference type="Proteomes" id="UP000286806">
    <property type="component" value="Unassembled WGS sequence"/>
</dbReference>
<dbReference type="EC" id="5.4.2.12" evidence="4 10"/>
<feature type="binding site" evidence="10 13">
    <location>
        <position position="62"/>
    </location>
    <ligand>
        <name>Mn(2+)</name>
        <dbReference type="ChEBI" id="CHEBI:29035"/>
        <label>2</label>
    </ligand>
</feature>
<evidence type="ECO:0000259" key="15">
    <source>
        <dbReference type="Pfam" id="PF06415"/>
    </source>
</evidence>
<dbReference type="PANTHER" id="PTHR31637">
    <property type="entry name" value="2,3-BISPHOSPHOGLYCERATE-INDEPENDENT PHOSPHOGLYCERATE MUTASE"/>
    <property type="match status" value="1"/>
</dbReference>
<dbReference type="GO" id="GO:0030145">
    <property type="term" value="F:manganese ion binding"/>
    <property type="evidence" value="ECO:0007669"/>
    <property type="project" value="UniProtKB-UniRule"/>
</dbReference>
<dbReference type="UniPathway" id="UPA00109">
    <property type="reaction ID" value="UER00186"/>
</dbReference>
<dbReference type="InterPro" id="IPR011258">
    <property type="entry name" value="BPG-indep_PGM_N"/>
</dbReference>
<dbReference type="PIRSF" id="PIRSF001492">
    <property type="entry name" value="IPGAM"/>
    <property type="match status" value="1"/>
</dbReference>
<evidence type="ECO:0000313" key="17">
    <source>
        <dbReference type="Proteomes" id="UP000286806"/>
    </source>
</evidence>
<feature type="domain" description="Metalloenzyme" evidence="14">
    <location>
        <begin position="4"/>
        <end position="499"/>
    </location>
</feature>
<dbReference type="NCBIfam" id="TIGR01307">
    <property type="entry name" value="pgm_bpd_ind"/>
    <property type="match status" value="1"/>
</dbReference>
<feature type="active site" description="Phosphoserine intermediate" evidence="10 11">
    <location>
        <position position="62"/>
    </location>
</feature>
<gene>
    <name evidence="10" type="primary">gpmI</name>
    <name evidence="16" type="ORF">SFMTTN_3151</name>
</gene>
<keyword evidence="5 10" id="KW-0479">Metal-binding</keyword>
<keyword evidence="8 10" id="KW-0413">Isomerase</keyword>
<evidence type="ECO:0000256" key="8">
    <source>
        <dbReference type="ARBA" id="ARBA00023235"/>
    </source>
</evidence>
<dbReference type="GO" id="GO:0004619">
    <property type="term" value="F:phosphoglycerate mutase activity"/>
    <property type="evidence" value="ECO:0007669"/>
    <property type="project" value="UniProtKB-UniRule"/>
</dbReference>
<evidence type="ECO:0000256" key="1">
    <source>
        <dbReference type="ARBA" id="ARBA00000370"/>
    </source>
</evidence>
<evidence type="ECO:0000256" key="6">
    <source>
        <dbReference type="ARBA" id="ARBA00023152"/>
    </source>
</evidence>
<keyword evidence="7 10" id="KW-0464">Manganese</keyword>
<evidence type="ECO:0000256" key="3">
    <source>
        <dbReference type="ARBA" id="ARBA00008819"/>
    </source>
</evidence>
<evidence type="ECO:0000256" key="12">
    <source>
        <dbReference type="PIRSR" id="PIRSR001492-2"/>
    </source>
</evidence>
<evidence type="ECO:0000256" key="2">
    <source>
        <dbReference type="ARBA" id="ARBA00004798"/>
    </source>
</evidence>
<dbReference type="InterPro" id="IPR017850">
    <property type="entry name" value="Alkaline_phosphatase_core_sf"/>
</dbReference>
<comment type="catalytic activity">
    <reaction evidence="1 10">
        <text>(2R)-2-phosphoglycerate = (2R)-3-phosphoglycerate</text>
        <dbReference type="Rhea" id="RHEA:15901"/>
        <dbReference type="ChEBI" id="CHEBI:58272"/>
        <dbReference type="ChEBI" id="CHEBI:58289"/>
        <dbReference type="EC" id="5.4.2.12"/>
    </reaction>
</comment>
<reference evidence="16 17" key="1">
    <citation type="journal article" date="2019" name="Front. Microbiol.">
        <title>Genomes of Neutrophilic Sulfur-Oxidizing Chemolithoautotrophs Representing 9 Proteobacterial Species From 8 Genera.</title>
        <authorList>
            <person name="Watanabe T."/>
            <person name="Kojima H."/>
            <person name="Umezawa K."/>
            <person name="Hori C."/>
            <person name="Takasuka T.E."/>
            <person name="Kato Y."/>
            <person name="Fukui M."/>
        </authorList>
    </citation>
    <scope>NUCLEOTIDE SEQUENCE [LARGE SCALE GENOMIC DNA]</scope>
    <source>
        <strain evidence="16 17">TTN</strain>
    </source>
</reference>
<dbReference type="EMBL" id="BGOW01000038">
    <property type="protein sequence ID" value="GBL47316.1"/>
    <property type="molecule type" value="Genomic_DNA"/>
</dbReference>
<comment type="cofactor">
    <cofactor evidence="10">
        <name>Mn(2+)</name>
        <dbReference type="ChEBI" id="CHEBI:29035"/>
    </cofactor>
    <text evidence="10">Binds 2 manganese ions per subunit.</text>
</comment>
<feature type="binding site" evidence="10 13">
    <location>
        <position position="12"/>
    </location>
    <ligand>
        <name>Mn(2+)</name>
        <dbReference type="ChEBI" id="CHEBI:29035"/>
        <label>2</label>
    </ligand>
</feature>
<dbReference type="HAMAP" id="MF_01038">
    <property type="entry name" value="GpmI"/>
    <property type="match status" value="1"/>
</dbReference>
<comment type="pathway">
    <text evidence="2 10">Carbohydrate degradation; glycolysis; pyruvate from D-glyceraldehyde 3-phosphate: step 3/5.</text>
</comment>
<feature type="binding site" evidence="10 12">
    <location>
        <begin position="153"/>
        <end position="154"/>
    </location>
    <ligand>
        <name>substrate</name>
    </ligand>
</feature>
<feature type="binding site" evidence="10 13">
    <location>
        <position position="462"/>
    </location>
    <ligand>
        <name>Mn(2+)</name>
        <dbReference type="ChEBI" id="CHEBI:29035"/>
        <label>1</label>
    </ligand>
</feature>
<dbReference type="Gene3D" id="3.40.720.10">
    <property type="entry name" value="Alkaline Phosphatase, subunit A"/>
    <property type="match status" value="1"/>
</dbReference>
<feature type="binding site" evidence="10 12">
    <location>
        <position position="335"/>
    </location>
    <ligand>
        <name>substrate</name>
    </ligand>
</feature>
<comment type="similarity">
    <text evidence="3 10">Belongs to the BPG-independent phosphoglycerate mutase family.</text>
</comment>
<dbReference type="GO" id="GO:0005829">
    <property type="term" value="C:cytosol"/>
    <property type="evidence" value="ECO:0007669"/>
    <property type="project" value="TreeGrafter"/>
</dbReference>
<dbReference type="AlphaFoldDB" id="A0A401JH64"/>
<feature type="binding site" evidence="10 13">
    <location>
        <position position="402"/>
    </location>
    <ligand>
        <name>Mn(2+)</name>
        <dbReference type="ChEBI" id="CHEBI:29035"/>
        <label>1</label>
    </ligand>
</feature>
<dbReference type="InterPro" id="IPR005995">
    <property type="entry name" value="Pgm_bpd_ind"/>
</dbReference>
<keyword evidence="6 10" id="KW-0324">Glycolysis</keyword>
<dbReference type="Gene3D" id="3.40.1450.10">
    <property type="entry name" value="BPG-independent phosphoglycerate mutase, domain B"/>
    <property type="match status" value="1"/>
</dbReference>
<evidence type="ECO:0000256" key="5">
    <source>
        <dbReference type="ARBA" id="ARBA00022723"/>
    </source>
</evidence>
<feature type="domain" description="BPG-independent PGAM N-terminal" evidence="15">
    <location>
        <begin position="82"/>
        <end position="298"/>
    </location>
</feature>
<evidence type="ECO:0000256" key="10">
    <source>
        <dbReference type="HAMAP-Rule" id="MF_01038"/>
    </source>
</evidence>
<evidence type="ECO:0000256" key="13">
    <source>
        <dbReference type="PIRSR" id="PIRSR001492-3"/>
    </source>
</evidence>
<feature type="binding site" evidence="10 13">
    <location>
        <position position="444"/>
    </location>
    <ligand>
        <name>Mn(2+)</name>
        <dbReference type="ChEBI" id="CHEBI:29035"/>
        <label>2</label>
    </ligand>
</feature>
<dbReference type="FunFam" id="3.40.1450.10:FF:000001">
    <property type="entry name" value="2,3-bisphosphoglycerate-independent phosphoglycerate mutase"/>
    <property type="match status" value="1"/>
</dbReference>
<proteinExistence type="inferred from homology"/>
<dbReference type="InterPro" id="IPR036646">
    <property type="entry name" value="PGAM_B_sf"/>
</dbReference>
<comment type="function">
    <text evidence="10">Catalyzes the interconversion of 2-phosphoglycerate and 3-phosphoglycerate.</text>
</comment>